<keyword evidence="6 9" id="KW-1133">Transmembrane helix</keyword>
<feature type="transmembrane region" description="Helical" evidence="9">
    <location>
        <begin position="120"/>
        <end position="146"/>
    </location>
</feature>
<evidence type="ECO:0000256" key="7">
    <source>
        <dbReference type="ARBA" id="ARBA00023136"/>
    </source>
</evidence>
<proteinExistence type="inferred from homology"/>
<feature type="domain" description="Tripartite ATP-independent periplasmic transporters DctQ component" evidence="10">
    <location>
        <begin position="22"/>
        <end position="150"/>
    </location>
</feature>
<organism evidence="11 12">
    <name type="scientific">Criibacterium bergeronii</name>
    <dbReference type="NCBI Taxonomy" id="1871336"/>
    <lineage>
        <taxon>Bacteria</taxon>
        <taxon>Bacillati</taxon>
        <taxon>Bacillota</taxon>
        <taxon>Clostridia</taxon>
        <taxon>Peptostreptococcales</taxon>
        <taxon>Filifactoraceae</taxon>
        <taxon>Criibacterium</taxon>
    </lineage>
</organism>
<evidence type="ECO:0000256" key="3">
    <source>
        <dbReference type="ARBA" id="ARBA00022475"/>
    </source>
</evidence>
<keyword evidence="4" id="KW-0997">Cell inner membrane</keyword>
<gene>
    <name evidence="11" type="ORF">FL857_03915</name>
</gene>
<comment type="subcellular location">
    <subcellularLocation>
        <location evidence="1">Cell inner membrane</location>
        <topology evidence="1">Multi-pass membrane protein</topology>
    </subcellularLocation>
</comment>
<comment type="similarity">
    <text evidence="8">Belongs to the TRAP transporter small permease family.</text>
</comment>
<keyword evidence="5 9" id="KW-0812">Transmembrane</keyword>
<reference evidence="11 12" key="1">
    <citation type="submission" date="2019-07" db="EMBL/GenBank/DDBJ databases">
        <title>Criibacterium bergeronii gen. nov., sp. nov. isolated from human clinical samples.</title>
        <authorList>
            <person name="Maheux A.F."/>
            <person name="Boudreau D.K."/>
            <person name="Berube E."/>
            <person name="Brodeur S."/>
            <person name="Bernard K.A."/>
            <person name="Abed J.Y."/>
            <person name="Ducrey E."/>
            <person name="Guay E.F."/>
            <person name="Raymond F."/>
            <person name="Corbeil J."/>
            <person name="Domingo M.-C."/>
            <person name="Roy P.H."/>
            <person name="Boissinot M."/>
            <person name="Tocheva E.I."/>
            <person name="Omar R.F."/>
        </authorList>
    </citation>
    <scope>NUCLEOTIDE SEQUENCE [LARGE SCALE GENOMIC DNA]</scope>
    <source>
        <strain evidence="11 12">CCRI-24246</strain>
    </source>
</reference>
<evidence type="ECO:0000256" key="8">
    <source>
        <dbReference type="ARBA" id="ARBA00038436"/>
    </source>
</evidence>
<evidence type="ECO:0000256" key="5">
    <source>
        <dbReference type="ARBA" id="ARBA00022692"/>
    </source>
</evidence>
<evidence type="ECO:0000313" key="12">
    <source>
        <dbReference type="Proteomes" id="UP000319424"/>
    </source>
</evidence>
<dbReference type="Proteomes" id="UP000319424">
    <property type="component" value="Unassembled WGS sequence"/>
</dbReference>
<dbReference type="OrthoDB" id="45144at2"/>
<dbReference type="RefSeq" id="WP_144015795.1">
    <property type="nucleotide sequence ID" value="NZ_VJXW01000004.1"/>
</dbReference>
<feature type="transmembrane region" description="Helical" evidence="9">
    <location>
        <begin position="12"/>
        <end position="33"/>
    </location>
</feature>
<dbReference type="EMBL" id="VJXW01000004">
    <property type="protein sequence ID" value="TRW27724.1"/>
    <property type="molecule type" value="Genomic_DNA"/>
</dbReference>
<evidence type="ECO:0000256" key="1">
    <source>
        <dbReference type="ARBA" id="ARBA00004429"/>
    </source>
</evidence>
<evidence type="ECO:0000259" key="10">
    <source>
        <dbReference type="Pfam" id="PF04290"/>
    </source>
</evidence>
<name>A0A552VB67_9FIRM</name>
<dbReference type="GO" id="GO:0005886">
    <property type="term" value="C:plasma membrane"/>
    <property type="evidence" value="ECO:0007669"/>
    <property type="project" value="UniProtKB-SubCell"/>
</dbReference>
<evidence type="ECO:0000256" key="6">
    <source>
        <dbReference type="ARBA" id="ARBA00022989"/>
    </source>
</evidence>
<comment type="caution">
    <text evidence="11">The sequence shown here is derived from an EMBL/GenBank/DDBJ whole genome shotgun (WGS) entry which is preliminary data.</text>
</comment>
<dbReference type="PANTHER" id="PTHR35011">
    <property type="entry name" value="2,3-DIKETO-L-GULONATE TRAP TRANSPORTER SMALL PERMEASE PROTEIN YIAM"/>
    <property type="match status" value="1"/>
</dbReference>
<sequence>MQKKLLNNFEEIIASLFICCTLVLVVANIFLRYFVKTGIPWSEEAATACFVWSVYIGASAAYKQGQHIGIDLIVKHFSNNMRNVVQLIVHLILFFVIVFICSLSILYIKTTYIKVTPVLAVSSAYISCSIAVSFVLMAIRTIILIIKDIKMIRDLKGA</sequence>
<evidence type="ECO:0000256" key="9">
    <source>
        <dbReference type="SAM" id="Phobius"/>
    </source>
</evidence>
<evidence type="ECO:0000256" key="2">
    <source>
        <dbReference type="ARBA" id="ARBA00022448"/>
    </source>
</evidence>
<dbReference type="PANTHER" id="PTHR35011:SF4">
    <property type="entry name" value="SLL1102 PROTEIN"/>
    <property type="match status" value="1"/>
</dbReference>
<keyword evidence="7 9" id="KW-0472">Membrane</keyword>
<evidence type="ECO:0000313" key="11">
    <source>
        <dbReference type="EMBL" id="TRW27724.1"/>
    </source>
</evidence>
<feature type="transmembrane region" description="Helical" evidence="9">
    <location>
        <begin position="83"/>
        <end position="108"/>
    </location>
</feature>
<dbReference type="InterPro" id="IPR055348">
    <property type="entry name" value="DctQ"/>
</dbReference>
<dbReference type="Pfam" id="PF04290">
    <property type="entry name" value="DctQ"/>
    <property type="match status" value="1"/>
</dbReference>
<keyword evidence="3" id="KW-1003">Cell membrane</keyword>
<protein>
    <submittedName>
        <fullName evidence="11">TRAP transporter small permease</fullName>
    </submittedName>
</protein>
<dbReference type="AlphaFoldDB" id="A0A552VB67"/>
<accession>A0A552VB67</accession>
<keyword evidence="2" id="KW-0813">Transport</keyword>
<evidence type="ECO:0000256" key="4">
    <source>
        <dbReference type="ARBA" id="ARBA00022519"/>
    </source>
</evidence>
<dbReference type="InterPro" id="IPR007387">
    <property type="entry name" value="TRAP_DctQ"/>
</dbReference>